<evidence type="ECO:0000256" key="10">
    <source>
        <dbReference type="NCBIfam" id="TIGR04060"/>
    </source>
</evidence>
<dbReference type="InterPro" id="IPR023999">
    <property type="entry name" value="Formate_transptr_FocA"/>
</dbReference>
<keyword evidence="7 11" id="KW-0472">Membrane</keyword>
<name>A0ABP8VAM6_9GAMM</name>
<dbReference type="NCBIfam" id="TIGR00790">
    <property type="entry name" value="fnt"/>
    <property type="match status" value="1"/>
</dbReference>
<dbReference type="InterPro" id="IPR024002">
    <property type="entry name" value="For/NO2_transpt_CS"/>
</dbReference>
<keyword evidence="4" id="KW-0997">Cell inner membrane</keyword>
<keyword evidence="2" id="KW-0813">Transport</keyword>
<evidence type="ECO:0000256" key="9">
    <source>
        <dbReference type="ARBA" id="ARBA00049660"/>
    </source>
</evidence>
<evidence type="ECO:0000313" key="13">
    <source>
        <dbReference type="Proteomes" id="UP001500604"/>
    </source>
</evidence>
<evidence type="ECO:0000256" key="7">
    <source>
        <dbReference type="ARBA" id="ARBA00023136"/>
    </source>
</evidence>
<evidence type="ECO:0000256" key="1">
    <source>
        <dbReference type="ARBA" id="ARBA00004429"/>
    </source>
</evidence>
<evidence type="ECO:0000313" key="12">
    <source>
        <dbReference type="EMBL" id="GAA4652613.1"/>
    </source>
</evidence>
<evidence type="ECO:0000256" key="4">
    <source>
        <dbReference type="ARBA" id="ARBA00022519"/>
    </source>
</evidence>
<sequence>MNSIEPSYFEARSPLAMAELAQNVAIGKAEKALYKTFVLAIMAGVFISLAGMFYTIVSTGSHGPNALPYGISKLIGGISFSMGLMLVVMCGAELFTSSTMISIPCASGRVPFSAMVRNWCVVYLGNFVGSIVMVSMIIYTGQWLGAHGQVGASAMYIADAKMGHSFGQALVLGIMCNIMVCLSVWMSYSARSASGKMLAMILPVAAFIAAGFEHSIANMYLLPMGWMVHNLGDAAFWQGIGMTPADFPHITLHNMIFNNIIPATIGNIIGGGILVGLSNWFVFLRKH</sequence>
<dbReference type="EMBL" id="BAABFL010000478">
    <property type="protein sequence ID" value="GAA4652613.1"/>
    <property type="molecule type" value="Genomic_DNA"/>
</dbReference>
<dbReference type="Gene3D" id="1.20.1080.10">
    <property type="entry name" value="Glycerol uptake facilitator protein"/>
    <property type="match status" value="1"/>
</dbReference>
<proteinExistence type="inferred from homology"/>
<comment type="caution">
    <text evidence="12">The sequence shown here is derived from an EMBL/GenBank/DDBJ whole genome shotgun (WGS) entry which is preliminary data.</text>
</comment>
<comment type="subcellular location">
    <subcellularLocation>
        <location evidence="1">Cell inner membrane</location>
        <topology evidence="1">Multi-pass membrane protein</topology>
    </subcellularLocation>
</comment>
<gene>
    <name evidence="12" type="primary">focA</name>
    <name evidence="12" type="ORF">GCM10023116_48970</name>
</gene>
<accession>A0ABP8VAM6</accession>
<dbReference type="Proteomes" id="UP001500604">
    <property type="component" value="Unassembled WGS sequence"/>
</dbReference>
<evidence type="ECO:0000256" key="2">
    <source>
        <dbReference type="ARBA" id="ARBA00022448"/>
    </source>
</evidence>
<feature type="transmembrane region" description="Helical" evidence="11">
    <location>
        <begin position="165"/>
        <end position="185"/>
    </location>
</feature>
<organism evidence="12 13">
    <name type="scientific">Kistimonas scapharcae</name>
    <dbReference type="NCBI Taxonomy" id="1036133"/>
    <lineage>
        <taxon>Bacteria</taxon>
        <taxon>Pseudomonadati</taxon>
        <taxon>Pseudomonadota</taxon>
        <taxon>Gammaproteobacteria</taxon>
        <taxon>Oceanospirillales</taxon>
        <taxon>Endozoicomonadaceae</taxon>
        <taxon>Kistimonas</taxon>
    </lineage>
</organism>
<dbReference type="PROSITE" id="PS01005">
    <property type="entry name" value="FORMATE_NITRITE_TP_1"/>
    <property type="match status" value="1"/>
</dbReference>
<keyword evidence="3" id="KW-1003">Cell membrane</keyword>
<evidence type="ECO:0000256" key="6">
    <source>
        <dbReference type="ARBA" id="ARBA00022989"/>
    </source>
</evidence>
<feature type="transmembrane region" description="Helical" evidence="11">
    <location>
        <begin position="197"/>
        <end position="217"/>
    </location>
</feature>
<keyword evidence="6 11" id="KW-1133">Transmembrane helix</keyword>
<dbReference type="InterPro" id="IPR000292">
    <property type="entry name" value="For/NO2_transpt"/>
</dbReference>
<feature type="transmembrane region" description="Helical" evidence="11">
    <location>
        <begin position="74"/>
        <end position="95"/>
    </location>
</feature>
<evidence type="ECO:0000256" key="3">
    <source>
        <dbReference type="ARBA" id="ARBA00022475"/>
    </source>
</evidence>
<dbReference type="InterPro" id="IPR023271">
    <property type="entry name" value="Aquaporin-like"/>
</dbReference>
<keyword evidence="13" id="KW-1185">Reference proteome</keyword>
<comment type="similarity">
    <text evidence="9">Belongs to the FNT transporter (TC 1.A.16) family.</text>
</comment>
<dbReference type="PANTHER" id="PTHR30520">
    <property type="entry name" value="FORMATE TRANSPORTER-RELATED"/>
    <property type="match status" value="1"/>
</dbReference>
<dbReference type="Pfam" id="PF01226">
    <property type="entry name" value="Form_Nir_trans"/>
    <property type="match status" value="1"/>
</dbReference>
<reference evidence="13" key="1">
    <citation type="journal article" date="2019" name="Int. J. Syst. Evol. Microbiol.">
        <title>The Global Catalogue of Microorganisms (GCM) 10K type strain sequencing project: providing services to taxonomists for standard genome sequencing and annotation.</title>
        <authorList>
            <consortium name="The Broad Institute Genomics Platform"/>
            <consortium name="The Broad Institute Genome Sequencing Center for Infectious Disease"/>
            <person name="Wu L."/>
            <person name="Ma J."/>
        </authorList>
    </citation>
    <scope>NUCLEOTIDE SEQUENCE [LARGE SCALE GENOMIC DNA]</scope>
    <source>
        <strain evidence="13">JCM 17805</strain>
    </source>
</reference>
<evidence type="ECO:0000256" key="11">
    <source>
        <dbReference type="SAM" id="Phobius"/>
    </source>
</evidence>
<feature type="transmembrane region" description="Helical" evidence="11">
    <location>
        <begin position="260"/>
        <end position="284"/>
    </location>
</feature>
<keyword evidence="5 11" id="KW-0812">Transmembrane</keyword>
<dbReference type="NCBIfam" id="TIGR04060">
    <property type="entry name" value="formate_focA"/>
    <property type="match status" value="1"/>
</dbReference>
<feature type="transmembrane region" description="Helical" evidence="11">
    <location>
        <begin position="32"/>
        <end position="54"/>
    </location>
</feature>
<evidence type="ECO:0000256" key="8">
    <source>
        <dbReference type="ARBA" id="ARBA00035914"/>
    </source>
</evidence>
<comment type="catalytic activity">
    <reaction evidence="8">
        <text>formate(in) = formate(out)</text>
        <dbReference type="Rhea" id="RHEA:29679"/>
        <dbReference type="ChEBI" id="CHEBI:15740"/>
    </reaction>
</comment>
<dbReference type="RefSeq" id="WP_345199211.1">
    <property type="nucleotide sequence ID" value="NZ_BAABFL010000478.1"/>
</dbReference>
<evidence type="ECO:0000256" key="5">
    <source>
        <dbReference type="ARBA" id="ARBA00022692"/>
    </source>
</evidence>
<protein>
    <recommendedName>
        <fullName evidence="10">Formate transporter FocA</fullName>
    </recommendedName>
</protein>
<dbReference type="PANTHER" id="PTHR30520:SF10">
    <property type="entry name" value="FORMATE CHANNEL FOCA-RELATED"/>
    <property type="match status" value="1"/>
</dbReference>
<feature type="transmembrane region" description="Helical" evidence="11">
    <location>
        <begin position="116"/>
        <end position="139"/>
    </location>
</feature>